<dbReference type="AlphaFoldDB" id="A0A9D1HJW5"/>
<evidence type="ECO:0000313" key="2">
    <source>
        <dbReference type="Proteomes" id="UP000824124"/>
    </source>
</evidence>
<protein>
    <recommendedName>
        <fullName evidence="3">DNA-binding protein</fullName>
    </recommendedName>
</protein>
<dbReference type="Proteomes" id="UP000824124">
    <property type="component" value="Unassembled WGS sequence"/>
</dbReference>
<organism evidence="1 2">
    <name type="scientific">Candidatus Avidehalobacter gallistercoris</name>
    <dbReference type="NCBI Taxonomy" id="2840694"/>
    <lineage>
        <taxon>Bacteria</taxon>
        <taxon>Bacillati</taxon>
        <taxon>Bacillota</taxon>
        <taxon>Clostridia</taxon>
        <taxon>Eubacteriales</taxon>
        <taxon>Peptococcaceae</taxon>
        <taxon>Peptococcaceae incertae sedis</taxon>
        <taxon>Candidatus Avidehalobacter</taxon>
    </lineage>
</organism>
<reference evidence="1" key="2">
    <citation type="journal article" date="2021" name="PeerJ">
        <title>Extensive microbial diversity within the chicken gut microbiome revealed by metagenomics and culture.</title>
        <authorList>
            <person name="Gilroy R."/>
            <person name="Ravi A."/>
            <person name="Getino M."/>
            <person name="Pursley I."/>
            <person name="Horton D.L."/>
            <person name="Alikhan N.F."/>
            <person name="Baker D."/>
            <person name="Gharbi K."/>
            <person name="Hall N."/>
            <person name="Watson M."/>
            <person name="Adriaenssens E.M."/>
            <person name="Foster-Nyarko E."/>
            <person name="Jarju S."/>
            <person name="Secka A."/>
            <person name="Antonio M."/>
            <person name="Oren A."/>
            <person name="Chaudhuri R.R."/>
            <person name="La Ragione R."/>
            <person name="Hildebrand F."/>
            <person name="Pallen M.J."/>
        </authorList>
    </citation>
    <scope>NUCLEOTIDE SEQUENCE</scope>
    <source>
        <strain evidence="1">2830</strain>
    </source>
</reference>
<sequence length="66" mass="7536">MISLAEYAAMHGKSPVTVRQMAARGGFQTAQKIARNWIIDENEPYPDGRVKTGKYRNWRKNGRGQK</sequence>
<evidence type="ECO:0008006" key="3">
    <source>
        <dbReference type="Google" id="ProtNLM"/>
    </source>
</evidence>
<evidence type="ECO:0000313" key="1">
    <source>
        <dbReference type="EMBL" id="HIU10420.1"/>
    </source>
</evidence>
<accession>A0A9D1HJW5</accession>
<dbReference type="EMBL" id="DVMH01000021">
    <property type="protein sequence ID" value="HIU10420.1"/>
    <property type="molecule type" value="Genomic_DNA"/>
</dbReference>
<comment type="caution">
    <text evidence="1">The sequence shown here is derived from an EMBL/GenBank/DDBJ whole genome shotgun (WGS) entry which is preliminary data.</text>
</comment>
<proteinExistence type="predicted"/>
<gene>
    <name evidence="1" type="ORF">IAB00_04130</name>
</gene>
<name>A0A9D1HJW5_9FIRM</name>
<reference evidence="1" key="1">
    <citation type="submission" date="2020-10" db="EMBL/GenBank/DDBJ databases">
        <authorList>
            <person name="Gilroy R."/>
        </authorList>
    </citation>
    <scope>NUCLEOTIDE SEQUENCE</scope>
    <source>
        <strain evidence="1">2830</strain>
    </source>
</reference>